<comment type="caution">
    <text evidence="3">The sequence shown here is derived from an EMBL/GenBank/DDBJ whole genome shotgun (WGS) entry which is preliminary data.</text>
</comment>
<reference evidence="3 4" key="1">
    <citation type="submission" date="2018-05" db="EMBL/GenBank/DDBJ databases">
        <title>Evolution of GPA BGCs.</title>
        <authorList>
            <person name="Waglechner N."/>
            <person name="Wright G.D."/>
        </authorList>
    </citation>
    <scope>NUCLEOTIDE SEQUENCE [LARGE SCALE GENOMIC DNA]</scope>
    <source>
        <strain evidence="3 4">A82846</strain>
    </source>
</reference>
<keyword evidence="2" id="KW-0812">Transmembrane</keyword>
<feature type="transmembrane region" description="Helical" evidence="2">
    <location>
        <begin position="148"/>
        <end position="168"/>
    </location>
</feature>
<keyword evidence="2" id="KW-0472">Membrane</keyword>
<accession>A0A428Z7C5</accession>
<name>A0A428Z7C5_KIBAR</name>
<feature type="transmembrane region" description="Helical" evidence="2">
    <location>
        <begin position="34"/>
        <end position="53"/>
    </location>
</feature>
<feature type="transmembrane region" description="Helical" evidence="2">
    <location>
        <begin position="180"/>
        <end position="201"/>
    </location>
</feature>
<sequence>MERLGYWLKSSAVVIGLINCVLLGEQLASPSDPFWPVIIVSAAVVPTLLFFGYKHTGPVPSVKEQIRTHLGVREYTPLPGEGWLPHKAWRQFPDPLPETPTIRVSFWDDIPAGDVPPDAILRRLWLVRAQIVADYNPRRAFSRFERRSPLPTIKLTTVWIMGVGMFATEGVHGDEWGARLAGLFVALFVTGPIIVGGKAFLDQVRVIRRRKKALRAEEQRLMDLDSQRPGGPLGGESVFKQRTYPKYSGPSYIPPPIPSGSLA</sequence>
<evidence type="ECO:0000313" key="3">
    <source>
        <dbReference type="EMBL" id="RSM83546.1"/>
    </source>
</evidence>
<organism evidence="3 4">
    <name type="scientific">Kibdelosporangium aridum</name>
    <dbReference type="NCBI Taxonomy" id="2030"/>
    <lineage>
        <taxon>Bacteria</taxon>
        <taxon>Bacillati</taxon>
        <taxon>Actinomycetota</taxon>
        <taxon>Actinomycetes</taxon>
        <taxon>Pseudonocardiales</taxon>
        <taxon>Pseudonocardiaceae</taxon>
        <taxon>Kibdelosporangium</taxon>
    </lineage>
</organism>
<evidence type="ECO:0000256" key="1">
    <source>
        <dbReference type="SAM" id="MobiDB-lite"/>
    </source>
</evidence>
<gene>
    <name evidence="3" type="ORF">DMH04_23165</name>
</gene>
<feature type="compositionally biased region" description="Pro residues" evidence="1">
    <location>
        <begin position="252"/>
        <end position="263"/>
    </location>
</feature>
<protein>
    <submittedName>
        <fullName evidence="3">Uncharacterized protein</fullName>
    </submittedName>
</protein>
<proteinExistence type="predicted"/>
<feature type="region of interest" description="Disordered" evidence="1">
    <location>
        <begin position="224"/>
        <end position="263"/>
    </location>
</feature>
<keyword evidence="2" id="KW-1133">Transmembrane helix</keyword>
<evidence type="ECO:0000313" key="4">
    <source>
        <dbReference type="Proteomes" id="UP000287547"/>
    </source>
</evidence>
<dbReference type="Proteomes" id="UP000287547">
    <property type="component" value="Unassembled WGS sequence"/>
</dbReference>
<dbReference type="EMBL" id="QHKI01000019">
    <property type="protein sequence ID" value="RSM83546.1"/>
    <property type="molecule type" value="Genomic_DNA"/>
</dbReference>
<feature type="transmembrane region" description="Helical" evidence="2">
    <location>
        <begin position="7"/>
        <end position="28"/>
    </location>
</feature>
<evidence type="ECO:0000256" key="2">
    <source>
        <dbReference type="SAM" id="Phobius"/>
    </source>
</evidence>
<dbReference type="OrthoDB" id="7066078at2"/>
<dbReference type="RefSeq" id="WP_037269312.1">
    <property type="nucleotide sequence ID" value="NZ_QHKI01000019.1"/>
</dbReference>
<dbReference type="AlphaFoldDB" id="A0A428Z7C5"/>